<organism evidence="12 13">
    <name type="scientific">Anaerostipes butyraticus</name>
    <dbReference type="NCBI Taxonomy" id="645466"/>
    <lineage>
        <taxon>Bacteria</taxon>
        <taxon>Bacillati</taxon>
        <taxon>Bacillota</taxon>
        <taxon>Clostridia</taxon>
        <taxon>Lachnospirales</taxon>
        <taxon>Lachnospiraceae</taxon>
        <taxon>Anaerostipes</taxon>
    </lineage>
</organism>
<comment type="cofactor">
    <cofactor evidence="10">
        <name>[4Fe-4S] cluster</name>
        <dbReference type="ChEBI" id="CHEBI:49883"/>
    </cofactor>
    <text evidence="10">Binds 1 [4Fe-4S] cluster. The cluster is coordinated with 3 cysteines and an exchangeable S-adenosyl-L-methionine.</text>
</comment>
<dbReference type="EC" id="1.97.1.4" evidence="10"/>
<evidence type="ECO:0000256" key="1">
    <source>
        <dbReference type="ARBA" id="ARBA00003141"/>
    </source>
</evidence>
<dbReference type="PROSITE" id="PS51918">
    <property type="entry name" value="RADICAL_SAM"/>
    <property type="match status" value="1"/>
</dbReference>
<dbReference type="GO" id="GO:0046872">
    <property type="term" value="F:metal ion binding"/>
    <property type="evidence" value="ECO:0007669"/>
    <property type="project" value="UniProtKB-UniRule"/>
</dbReference>
<protein>
    <recommendedName>
        <fullName evidence="3 10">Pyruvate formate-lyase-activating enzyme</fullName>
        <ecNumber evidence="10">1.97.1.4</ecNumber>
    </recommendedName>
</protein>
<dbReference type="SFLD" id="SFLDS00029">
    <property type="entry name" value="Radical_SAM"/>
    <property type="match status" value="1"/>
</dbReference>
<keyword evidence="10" id="KW-0963">Cytoplasm</keyword>
<dbReference type="AlphaFoldDB" id="A0A916Q6V6"/>
<keyword evidence="6 10" id="KW-0479">Metal-binding</keyword>
<dbReference type="Gene3D" id="3.20.20.70">
    <property type="entry name" value="Aldolase class I"/>
    <property type="match status" value="1"/>
</dbReference>
<dbReference type="EMBL" id="BLYI01000035">
    <property type="protein sequence ID" value="GFO85322.1"/>
    <property type="molecule type" value="Genomic_DNA"/>
</dbReference>
<evidence type="ECO:0000256" key="10">
    <source>
        <dbReference type="RuleBase" id="RU362053"/>
    </source>
</evidence>
<keyword evidence="13" id="KW-1185">Reference proteome</keyword>
<evidence type="ECO:0000256" key="8">
    <source>
        <dbReference type="ARBA" id="ARBA00023004"/>
    </source>
</evidence>
<dbReference type="PANTHER" id="PTHR30352">
    <property type="entry name" value="PYRUVATE FORMATE-LYASE-ACTIVATING ENZYME"/>
    <property type="match status" value="1"/>
</dbReference>
<keyword evidence="9 10" id="KW-0411">Iron-sulfur</keyword>
<dbReference type="GO" id="GO:0051539">
    <property type="term" value="F:4 iron, 4 sulfur cluster binding"/>
    <property type="evidence" value="ECO:0007669"/>
    <property type="project" value="UniProtKB-UniRule"/>
</dbReference>
<dbReference type="GO" id="GO:0043365">
    <property type="term" value="F:[formate-C-acetyltransferase]-activating enzyme activity"/>
    <property type="evidence" value="ECO:0007669"/>
    <property type="project" value="UniProtKB-UniRule"/>
</dbReference>
<dbReference type="PROSITE" id="PS01087">
    <property type="entry name" value="RADICAL_ACTIVATING"/>
    <property type="match status" value="1"/>
</dbReference>
<dbReference type="Pfam" id="PF04055">
    <property type="entry name" value="Radical_SAM"/>
    <property type="match status" value="1"/>
</dbReference>
<gene>
    <name evidence="12" type="primary">act</name>
    <name evidence="12" type="ORF">ANBU17_16690</name>
</gene>
<evidence type="ECO:0000256" key="6">
    <source>
        <dbReference type="ARBA" id="ARBA00022723"/>
    </source>
</evidence>
<dbReference type="Proteomes" id="UP000613208">
    <property type="component" value="Unassembled WGS sequence"/>
</dbReference>
<accession>A0A916Q6V6</accession>
<dbReference type="SFLD" id="SFLDG01066">
    <property type="entry name" value="organic_radical-activating_enz"/>
    <property type="match status" value="1"/>
</dbReference>
<evidence type="ECO:0000256" key="3">
    <source>
        <dbReference type="ARBA" id="ARBA00021356"/>
    </source>
</evidence>
<comment type="similarity">
    <text evidence="2 10">Belongs to the organic radical-activating enzymes family.</text>
</comment>
<comment type="subcellular location">
    <subcellularLocation>
        <location evidence="10">Cytoplasm</location>
    </subcellularLocation>
</comment>
<dbReference type="CDD" id="cd01335">
    <property type="entry name" value="Radical_SAM"/>
    <property type="match status" value="1"/>
</dbReference>
<evidence type="ECO:0000259" key="11">
    <source>
        <dbReference type="PROSITE" id="PS51918"/>
    </source>
</evidence>
<keyword evidence="12" id="KW-0670">Pyruvate</keyword>
<dbReference type="SUPFAM" id="SSF102114">
    <property type="entry name" value="Radical SAM enzymes"/>
    <property type="match status" value="1"/>
</dbReference>
<evidence type="ECO:0000256" key="9">
    <source>
        <dbReference type="ARBA" id="ARBA00023014"/>
    </source>
</evidence>
<dbReference type="InterPro" id="IPR013785">
    <property type="entry name" value="Aldolase_TIM"/>
</dbReference>
<sequence>MAAGKIHSMESMGLVDGPGIRTVIFLQGCSLRCRFCHNPDTWDFDGGETIEPQELVQKIARFRPYFKDNGGVTFSGGEPLMQPEFLSETLRLCKKEGIHTCIDTAGCGTGNYDEILKYTDLVLLDIKQVEEEAYRHMTGRSMDHFNQFLQALKDHGTPIWIRQVVIPGMTDSRDYMEQLKRYVDNIPNVEKVELLPYHLLGANKYEVMGIPYPLCGVPAMDKDETANLQKEFFGGYDHV</sequence>
<evidence type="ECO:0000256" key="5">
    <source>
        <dbReference type="ARBA" id="ARBA00022691"/>
    </source>
</evidence>
<dbReference type="InterPro" id="IPR007197">
    <property type="entry name" value="rSAM"/>
</dbReference>
<reference evidence="12" key="1">
    <citation type="submission" date="2020-06" db="EMBL/GenBank/DDBJ databases">
        <title>Characterization of fructooligosaccharide metabolism and fructooligosaccharide-degrading enzymes in human commensal butyrate producers.</title>
        <authorList>
            <person name="Tanno H."/>
            <person name="Fujii T."/>
            <person name="Hirano K."/>
            <person name="Maeno S."/>
            <person name="Tonozuka T."/>
            <person name="Sakamoto M."/>
            <person name="Ohkuma M."/>
            <person name="Tochio T."/>
            <person name="Endo A."/>
        </authorList>
    </citation>
    <scope>NUCLEOTIDE SEQUENCE</scope>
    <source>
        <strain evidence="12">JCM 17466</strain>
    </source>
</reference>
<dbReference type="InterPro" id="IPR034457">
    <property type="entry name" value="Organic_radical-activating"/>
</dbReference>
<name>A0A916Q6V6_9FIRM</name>
<evidence type="ECO:0000256" key="4">
    <source>
        <dbReference type="ARBA" id="ARBA00022485"/>
    </source>
</evidence>
<comment type="caution">
    <text evidence="12">The sequence shown here is derived from an EMBL/GenBank/DDBJ whole genome shotgun (WGS) entry which is preliminary data.</text>
</comment>
<keyword evidence="7 10" id="KW-0560">Oxidoreductase</keyword>
<keyword evidence="8 10" id="KW-0408">Iron</keyword>
<evidence type="ECO:0000313" key="12">
    <source>
        <dbReference type="EMBL" id="GFO85322.1"/>
    </source>
</evidence>
<comment type="function">
    <text evidence="1 10">Activation of pyruvate formate-lyase under anaerobic conditions by generation of an organic free radical, using S-adenosylmethionine and reduced flavodoxin as cosubstrates to produce 5'-deoxy-adenosine.</text>
</comment>
<dbReference type="RefSeq" id="WP_201311031.1">
    <property type="nucleotide sequence ID" value="NZ_BLYI01000035.1"/>
</dbReference>
<dbReference type="InterPro" id="IPR058240">
    <property type="entry name" value="rSAM_sf"/>
</dbReference>
<keyword evidence="4 10" id="KW-0004">4Fe-4S</keyword>
<keyword evidence="5 10" id="KW-0949">S-adenosyl-L-methionine</keyword>
<dbReference type="GO" id="GO:0005737">
    <property type="term" value="C:cytoplasm"/>
    <property type="evidence" value="ECO:0007669"/>
    <property type="project" value="UniProtKB-SubCell"/>
</dbReference>
<dbReference type="InterPro" id="IPR012838">
    <property type="entry name" value="PFL1_activating"/>
</dbReference>
<dbReference type="PANTHER" id="PTHR30352:SF5">
    <property type="entry name" value="PYRUVATE FORMATE-LYASE 1-ACTIVATING ENZYME"/>
    <property type="match status" value="1"/>
</dbReference>
<dbReference type="NCBIfam" id="TIGR02493">
    <property type="entry name" value="PFLA"/>
    <property type="match status" value="1"/>
</dbReference>
<evidence type="ECO:0000256" key="7">
    <source>
        <dbReference type="ARBA" id="ARBA00023002"/>
    </source>
</evidence>
<comment type="catalytic activity">
    <reaction evidence="10">
        <text>glycyl-[formate C-acetyltransferase] + reduced [flavodoxin] + S-adenosyl-L-methionine = glycin-2-yl radical-[formate C-acetyltransferase] + semiquinone [flavodoxin] + 5'-deoxyadenosine + L-methionine + H(+)</text>
        <dbReference type="Rhea" id="RHEA:19225"/>
        <dbReference type="Rhea" id="RHEA-COMP:10622"/>
        <dbReference type="Rhea" id="RHEA-COMP:12190"/>
        <dbReference type="Rhea" id="RHEA-COMP:12191"/>
        <dbReference type="Rhea" id="RHEA-COMP:14480"/>
        <dbReference type="ChEBI" id="CHEBI:15378"/>
        <dbReference type="ChEBI" id="CHEBI:17319"/>
        <dbReference type="ChEBI" id="CHEBI:29947"/>
        <dbReference type="ChEBI" id="CHEBI:32722"/>
        <dbReference type="ChEBI" id="CHEBI:57618"/>
        <dbReference type="ChEBI" id="CHEBI:57844"/>
        <dbReference type="ChEBI" id="CHEBI:59789"/>
        <dbReference type="ChEBI" id="CHEBI:140311"/>
        <dbReference type="EC" id="1.97.1.4"/>
    </reaction>
</comment>
<proteinExistence type="inferred from homology"/>
<dbReference type="InterPro" id="IPR001989">
    <property type="entry name" value="Radical_activat_CS"/>
</dbReference>
<evidence type="ECO:0000313" key="13">
    <source>
        <dbReference type="Proteomes" id="UP000613208"/>
    </source>
</evidence>
<evidence type="ECO:0000256" key="2">
    <source>
        <dbReference type="ARBA" id="ARBA00009777"/>
    </source>
</evidence>
<feature type="domain" description="Radical SAM core" evidence="11">
    <location>
        <begin position="15"/>
        <end position="237"/>
    </location>
</feature>